<organism evidence="3 4">
    <name type="scientific">Bursaphelenchus okinawaensis</name>
    <dbReference type="NCBI Taxonomy" id="465554"/>
    <lineage>
        <taxon>Eukaryota</taxon>
        <taxon>Metazoa</taxon>
        <taxon>Ecdysozoa</taxon>
        <taxon>Nematoda</taxon>
        <taxon>Chromadorea</taxon>
        <taxon>Rhabditida</taxon>
        <taxon>Tylenchina</taxon>
        <taxon>Tylenchomorpha</taxon>
        <taxon>Aphelenchoidea</taxon>
        <taxon>Aphelenchoididae</taxon>
        <taxon>Bursaphelenchus</taxon>
    </lineage>
</organism>
<feature type="compositionally biased region" description="Basic and acidic residues" evidence="1">
    <location>
        <begin position="175"/>
        <end position="191"/>
    </location>
</feature>
<evidence type="ECO:0000256" key="1">
    <source>
        <dbReference type="SAM" id="MobiDB-lite"/>
    </source>
</evidence>
<gene>
    <name evidence="3" type="ORF">BOKJ2_LOCUS11761</name>
</gene>
<protein>
    <submittedName>
        <fullName evidence="3">Uncharacterized protein</fullName>
    </submittedName>
</protein>
<sequence>MFVAAKGVFVEWACWLGTQICSEGGKCRFTQCHAFVLIGSTLFMSIFMFTLYMSYLFIKCAMEWIKHPPTDEELDDIAKNESELMNKPWNAFSLVRQMLFDPTLAEKRIVRRIKARRQKILAEVEGNNDKDFENFEDLDTEQDITDDEKLKMAEENMEKAGPVPKTADSTLPTARNEEKDVVVPKESKAGTKDQVMAKGKKWTVEEIEKELERMAKTHQIDEGGEKPLVC</sequence>
<keyword evidence="4" id="KW-1185">Reference proteome</keyword>
<dbReference type="Proteomes" id="UP000614601">
    <property type="component" value="Unassembled WGS sequence"/>
</dbReference>
<keyword evidence="2" id="KW-0472">Membrane</keyword>
<comment type="caution">
    <text evidence="3">The sequence shown here is derived from an EMBL/GenBank/DDBJ whole genome shotgun (WGS) entry which is preliminary data.</text>
</comment>
<dbReference type="EMBL" id="CAJFCW020000005">
    <property type="protein sequence ID" value="CAG9121320.1"/>
    <property type="molecule type" value="Genomic_DNA"/>
</dbReference>
<keyword evidence="2" id="KW-0812">Transmembrane</keyword>
<accession>A0A811LF68</accession>
<evidence type="ECO:0000313" key="4">
    <source>
        <dbReference type="Proteomes" id="UP000614601"/>
    </source>
</evidence>
<proteinExistence type="predicted"/>
<feature type="region of interest" description="Disordered" evidence="1">
    <location>
        <begin position="156"/>
        <end position="200"/>
    </location>
</feature>
<keyword evidence="2" id="KW-1133">Transmembrane helix</keyword>
<evidence type="ECO:0000313" key="3">
    <source>
        <dbReference type="EMBL" id="CAD5225805.1"/>
    </source>
</evidence>
<dbReference type="EMBL" id="CAJFDH010000005">
    <property type="protein sequence ID" value="CAD5225805.1"/>
    <property type="molecule type" value="Genomic_DNA"/>
</dbReference>
<evidence type="ECO:0000256" key="2">
    <source>
        <dbReference type="SAM" id="Phobius"/>
    </source>
</evidence>
<reference evidence="3" key="1">
    <citation type="submission" date="2020-09" db="EMBL/GenBank/DDBJ databases">
        <authorList>
            <person name="Kikuchi T."/>
        </authorList>
    </citation>
    <scope>NUCLEOTIDE SEQUENCE</scope>
    <source>
        <strain evidence="3">SH1</strain>
    </source>
</reference>
<dbReference type="AlphaFoldDB" id="A0A811LF68"/>
<feature type="transmembrane region" description="Helical" evidence="2">
    <location>
        <begin position="34"/>
        <end position="58"/>
    </location>
</feature>
<dbReference type="Proteomes" id="UP000783686">
    <property type="component" value="Unassembled WGS sequence"/>
</dbReference>
<name>A0A811LF68_9BILA</name>